<dbReference type="SUPFAM" id="SSF49764">
    <property type="entry name" value="HSP20-like chaperones"/>
    <property type="match status" value="1"/>
</dbReference>
<proteinExistence type="inferred from homology"/>
<gene>
    <name evidence="4" type="ORF">B7Y86_05535</name>
</gene>
<protein>
    <recommendedName>
        <fullName evidence="3">SHSP domain-containing protein</fullName>
    </recommendedName>
</protein>
<dbReference type="InterPro" id="IPR008978">
    <property type="entry name" value="HSP20-like_chaperone"/>
</dbReference>
<evidence type="ECO:0000256" key="2">
    <source>
        <dbReference type="RuleBase" id="RU003616"/>
    </source>
</evidence>
<organism evidence="4 5">
    <name type="scientific">Brevundimonas subvibrioides</name>
    <dbReference type="NCBI Taxonomy" id="74313"/>
    <lineage>
        <taxon>Bacteria</taxon>
        <taxon>Pseudomonadati</taxon>
        <taxon>Pseudomonadota</taxon>
        <taxon>Alphaproteobacteria</taxon>
        <taxon>Caulobacterales</taxon>
        <taxon>Caulobacteraceae</taxon>
        <taxon>Brevundimonas</taxon>
    </lineage>
</organism>
<evidence type="ECO:0000313" key="5">
    <source>
        <dbReference type="Proteomes" id="UP000216147"/>
    </source>
</evidence>
<dbReference type="Gene3D" id="2.60.40.790">
    <property type="match status" value="1"/>
</dbReference>
<comment type="similarity">
    <text evidence="1 2">Belongs to the small heat shock protein (HSP20) family.</text>
</comment>
<comment type="caution">
    <text evidence="4">The sequence shown here is derived from an EMBL/GenBank/DDBJ whole genome shotgun (WGS) entry which is preliminary data.</text>
</comment>
<dbReference type="InterPro" id="IPR002068">
    <property type="entry name" value="A-crystallin/Hsp20_dom"/>
</dbReference>
<dbReference type="Pfam" id="PF00011">
    <property type="entry name" value="HSP20"/>
    <property type="match status" value="1"/>
</dbReference>
<reference evidence="4 5" key="1">
    <citation type="submission" date="2017-03" db="EMBL/GenBank/DDBJ databases">
        <title>Lifting the veil on microbial sulfur biogeochemistry in mining wastewaters.</title>
        <authorList>
            <person name="Kantor R.S."/>
            <person name="Colenbrander Nelson T."/>
            <person name="Marshall S."/>
            <person name="Bennett D."/>
            <person name="Apte S."/>
            <person name="Camacho D."/>
            <person name="Thomas B.C."/>
            <person name="Warren L.A."/>
            <person name="Banfield J.F."/>
        </authorList>
    </citation>
    <scope>NUCLEOTIDE SEQUENCE [LARGE SCALE GENOMIC DNA]</scope>
    <source>
        <strain evidence="4">32-68-21</strain>
    </source>
</reference>
<dbReference type="AlphaFoldDB" id="A0A258HLD1"/>
<feature type="domain" description="SHSP" evidence="3">
    <location>
        <begin position="41"/>
        <end position="155"/>
    </location>
</feature>
<dbReference type="CDD" id="cd06464">
    <property type="entry name" value="ACD_sHsps-like"/>
    <property type="match status" value="1"/>
</dbReference>
<evidence type="ECO:0000259" key="3">
    <source>
        <dbReference type="PROSITE" id="PS01031"/>
    </source>
</evidence>
<evidence type="ECO:0000256" key="1">
    <source>
        <dbReference type="PROSITE-ProRule" id="PRU00285"/>
    </source>
</evidence>
<name>A0A258HLD1_9CAUL</name>
<dbReference type="EMBL" id="NCEQ01000005">
    <property type="protein sequence ID" value="OYX57599.1"/>
    <property type="molecule type" value="Genomic_DNA"/>
</dbReference>
<dbReference type="Proteomes" id="UP000216147">
    <property type="component" value="Unassembled WGS sequence"/>
</dbReference>
<evidence type="ECO:0000313" key="4">
    <source>
        <dbReference type="EMBL" id="OYX57599.1"/>
    </source>
</evidence>
<accession>A0A258HLD1</accession>
<sequence>MNPQPDSTPAPAPVRGVAPFFAPLQREFDRALADFSGFDLSDVFGVSPRMDMREADGAVELTVELPGMTEEDIRIDLEDDLLTVSGEKKSSAETHDKGMRMVERRYGSFSRSVRLPAGVKPDGIKASLKQGVLTVTAPLVAGSGARKVAIPIKGA</sequence>
<dbReference type="InterPro" id="IPR031107">
    <property type="entry name" value="Small_HSP"/>
</dbReference>
<dbReference type="PROSITE" id="PS01031">
    <property type="entry name" value="SHSP"/>
    <property type="match status" value="1"/>
</dbReference>
<dbReference type="PANTHER" id="PTHR11527">
    <property type="entry name" value="HEAT-SHOCK PROTEIN 20 FAMILY MEMBER"/>
    <property type="match status" value="1"/>
</dbReference>